<dbReference type="Proteomes" id="UP000075538">
    <property type="component" value="Unassembled WGS sequence"/>
</dbReference>
<reference evidence="1 2" key="1">
    <citation type="submission" date="2015-06" db="EMBL/GenBank/DDBJ databases">
        <title>Improved classification and identification of acetic acid bacteria using matrix-assisted laser desorption/ionization time-of-flight mass spectrometry; Gluconobacter nephelii and Gluconobacter uchimurae are later heterotypic synonyms of Gluconobacter japonicus and Gluconobacter oxydans, respectively.</title>
        <authorList>
            <person name="Li L."/>
            <person name="Cleenwerck I."/>
            <person name="De Vuyst L."/>
            <person name="Vandamme P."/>
        </authorList>
    </citation>
    <scope>NUCLEOTIDE SEQUENCE [LARGE SCALE GENOMIC DNA]</scope>
    <source>
        <strain evidence="1 2">LMG 1604</strain>
    </source>
</reference>
<gene>
    <name evidence="1" type="ORF">AD953_02805</name>
</gene>
<protein>
    <submittedName>
        <fullName evidence="1">Uncharacterized protein</fullName>
    </submittedName>
</protein>
<name>A0A149VGG2_9PROT</name>
<dbReference type="AlphaFoldDB" id="A0A149VGG2"/>
<organism evidence="1 2">
    <name type="scientific">Acetobacter malorum</name>
    <dbReference type="NCBI Taxonomy" id="178901"/>
    <lineage>
        <taxon>Bacteria</taxon>
        <taxon>Pseudomonadati</taxon>
        <taxon>Pseudomonadota</taxon>
        <taxon>Alphaproteobacteria</taxon>
        <taxon>Acetobacterales</taxon>
        <taxon>Acetobacteraceae</taxon>
        <taxon>Acetobacter</taxon>
    </lineage>
</organism>
<evidence type="ECO:0000313" key="2">
    <source>
        <dbReference type="Proteomes" id="UP000075538"/>
    </source>
</evidence>
<comment type="caution">
    <text evidence="1">The sequence shown here is derived from an EMBL/GenBank/DDBJ whole genome shotgun (WGS) entry which is preliminary data.</text>
</comment>
<dbReference type="EMBL" id="LHZZ01000341">
    <property type="protein sequence ID" value="KXV79275.1"/>
    <property type="molecule type" value="Genomic_DNA"/>
</dbReference>
<evidence type="ECO:0000313" key="1">
    <source>
        <dbReference type="EMBL" id="KXV79275.1"/>
    </source>
</evidence>
<sequence length="69" mass="7208">MNPGAMGSNPVADTIHLFQPVSSRFKIAENRDFLASARCILFHLVPSNPAIIGVMVGASDSPKEGNGVG</sequence>
<dbReference type="PATRIC" id="fig|178901.15.peg.1436"/>
<proteinExistence type="predicted"/>
<accession>A0A149VGG2</accession>